<proteinExistence type="predicted"/>
<keyword evidence="3" id="KW-1185">Reference proteome</keyword>
<organism evidence="2 3">
    <name type="scientific">Bombardia bombarda</name>
    <dbReference type="NCBI Taxonomy" id="252184"/>
    <lineage>
        <taxon>Eukaryota</taxon>
        <taxon>Fungi</taxon>
        <taxon>Dikarya</taxon>
        <taxon>Ascomycota</taxon>
        <taxon>Pezizomycotina</taxon>
        <taxon>Sordariomycetes</taxon>
        <taxon>Sordariomycetidae</taxon>
        <taxon>Sordariales</taxon>
        <taxon>Lasiosphaeriaceae</taxon>
        <taxon>Bombardia</taxon>
    </lineage>
</organism>
<feature type="compositionally biased region" description="Basic residues" evidence="1">
    <location>
        <begin position="82"/>
        <end position="97"/>
    </location>
</feature>
<sequence length="264" mass="29699">MECDFRECAGEGGSTTGPGLKSQATAMHGYRKIFLRLLPNACNTLTVVQSHRRTTEQTALPVEAFSSSLKFSFENCREHRERRGRRRGGRGRRRRRVGGLGPGWTSWRRELGVAGEAAQPLKHGRGLRLMCVVVGAGPHRSQTSPILSPFILPSIVLPLPFVVENRYPRTPCRPKSDIFPTWDETSWIECAERNKTGFFMLITNSLTAGRSLGASRRQLRQSKQASSCNNNHLFLSLPAFRVESCHHALASVTIEYRRYSHTKH</sequence>
<name>A0AA39XM79_9PEZI</name>
<gene>
    <name evidence="2" type="ORF">B0T17DRAFT_70718</name>
</gene>
<feature type="region of interest" description="Disordered" evidence="1">
    <location>
        <begin position="80"/>
        <end position="99"/>
    </location>
</feature>
<accession>A0AA39XM79</accession>
<dbReference type="Proteomes" id="UP001174934">
    <property type="component" value="Unassembled WGS sequence"/>
</dbReference>
<evidence type="ECO:0000313" key="2">
    <source>
        <dbReference type="EMBL" id="KAK0636176.1"/>
    </source>
</evidence>
<comment type="caution">
    <text evidence="2">The sequence shown here is derived from an EMBL/GenBank/DDBJ whole genome shotgun (WGS) entry which is preliminary data.</text>
</comment>
<evidence type="ECO:0000313" key="3">
    <source>
        <dbReference type="Proteomes" id="UP001174934"/>
    </source>
</evidence>
<protein>
    <submittedName>
        <fullName evidence="2">Uncharacterized protein</fullName>
    </submittedName>
</protein>
<dbReference type="AlphaFoldDB" id="A0AA39XM79"/>
<reference evidence="2" key="1">
    <citation type="submission" date="2023-06" db="EMBL/GenBank/DDBJ databases">
        <title>Genome-scale phylogeny and comparative genomics of the fungal order Sordariales.</title>
        <authorList>
            <consortium name="Lawrence Berkeley National Laboratory"/>
            <person name="Hensen N."/>
            <person name="Bonometti L."/>
            <person name="Westerberg I."/>
            <person name="Brannstrom I.O."/>
            <person name="Guillou S."/>
            <person name="Cros-Aarteil S."/>
            <person name="Calhoun S."/>
            <person name="Haridas S."/>
            <person name="Kuo A."/>
            <person name="Mondo S."/>
            <person name="Pangilinan J."/>
            <person name="Riley R."/>
            <person name="LaButti K."/>
            <person name="Andreopoulos B."/>
            <person name="Lipzen A."/>
            <person name="Chen C."/>
            <person name="Yanf M."/>
            <person name="Daum C."/>
            <person name="Ng V."/>
            <person name="Clum A."/>
            <person name="Steindorff A."/>
            <person name="Ohm R."/>
            <person name="Martin F."/>
            <person name="Silar P."/>
            <person name="Natvig D."/>
            <person name="Lalanne C."/>
            <person name="Gautier V."/>
            <person name="Ament-velasquez S.L."/>
            <person name="Kruys A."/>
            <person name="Hutchinson M.I."/>
            <person name="Powell A.J."/>
            <person name="Barry K."/>
            <person name="Miller A.N."/>
            <person name="Grigoriev I.V."/>
            <person name="Debuchy R."/>
            <person name="Gladieux P."/>
            <person name="Thoren M.H."/>
            <person name="Johannesson H."/>
        </authorList>
    </citation>
    <scope>NUCLEOTIDE SEQUENCE</scope>
    <source>
        <strain evidence="2">SMH3391-2</strain>
    </source>
</reference>
<evidence type="ECO:0000256" key="1">
    <source>
        <dbReference type="SAM" id="MobiDB-lite"/>
    </source>
</evidence>
<dbReference type="EMBL" id="JAULSR010000001">
    <property type="protein sequence ID" value="KAK0636176.1"/>
    <property type="molecule type" value="Genomic_DNA"/>
</dbReference>